<dbReference type="AlphaFoldDB" id="A0A7J7XVS3"/>
<dbReference type="EMBL" id="JACAGB010000007">
    <property type="protein sequence ID" value="KAF6353466.1"/>
    <property type="molecule type" value="Genomic_DNA"/>
</dbReference>
<comment type="caution">
    <text evidence="1">The sequence shown here is derived from an EMBL/GenBank/DDBJ whole genome shotgun (WGS) entry which is preliminary data.</text>
</comment>
<gene>
    <name evidence="1" type="ORF">mPipKuh1_010432</name>
</gene>
<name>A0A7J7XVS3_PIPKU</name>
<reference evidence="1 2" key="1">
    <citation type="journal article" date="2020" name="Nature">
        <title>Six reference-quality genomes reveal evolution of bat adaptations.</title>
        <authorList>
            <person name="Jebb D."/>
            <person name="Huang Z."/>
            <person name="Pippel M."/>
            <person name="Hughes G.M."/>
            <person name="Lavrichenko K."/>
            <person name="Devanna P."/>
            <person name="Winkler S."/>
            <person name="Jermiin L.S."/>
            <person name="Skirmuntt E.C."/>
            <person name="Katzourakis A."/>
            <person name="Burkitt-Gray L."/>
            <person name="Ray D.A."/>
            <person name="Sullivan K.A.M."/>
            <person name="Roscito J.G."/>
            <person name="Kirilenko B.M."/>
            <person name="Davalos L.M."/>
            <person name="Corthals A.P."/>
            <person name="Power M.L."/>
            <person name="Jones G."/>
            <person name="Ransome R.D."/>
            <person name="Dechmann D.K.N."/>
            <person name="Locatelli A.G."/>
            <person name="Puechmaille S.J."/>
            <person name="Fedrigo O."/>
            <person name="Jarvis E.D."/>
            <person name="Hiller M."/>
            <person name="Vernes S.C."/>
            <person name="Myers E.W."/>
            <person name="Teeling E.C."/>
        </authorList>
    </citation>
    <scope>NUCLEOTIDE SEQUENCE [LARGE SCALE GENOMIC DNA]</scope>
    <source>
        <strain evidence="1">MPipKuh1</strain>
        <tissue evidence="1">Flight muscle</tissue>
    </source>
</reference>
<evidence type="ECO:0000313" key="1">
    <source>
        <dbReference type="EMBL" id="KAF6353466.1"/>
    </source>
</evidence>
<protein>
    <submittedName>
        <fullName evidence="1">Uncharacterized protein</fullName>
    </submittedName>
</protein>
<dbReference type="Proteomes" id="UP000558488">
    <property type="component" value="Unassembled WGS sequence"/>
</dbReference>
<accession>A0A7J7XVS3</accession>
<evidence type="ECO:0000313" key="2">
    <source>
        <dbReference type="Proteomes" id="UP000558488"/>
    </source>
</evidence>
<proteinExistence type="predicted"/>
<organism evidence="1 2">
    <name type="scientific">Pipistrellus kuhlii</name>
    <name type="common">Kuhl's pipistrelle</name>
    <dbReference type="NCBI Taxonomy" id="59472"/>
    <lineage>
        <taxon>Eukaryota</taxon>
        <taxon>Metazoa</taxon>
        <taxon>Chordata</taxon>
        <taxon>Craniata</taxon>
        <taxon>Vertebrata</taxon>
        <taxon>Euteleostomi</taxon>
        <taxon>Mammalia</taxon>
        <taxon>Eutheria</taxon>
        <taxon>Laurasiatheria</taxon>
        <taxon>Chiroptera</taxon>
        <taxon>Yangochiroptera</taxon>
        <taxon>Vespertilionidae</taxon>
        <taxon>Pipistrellus</taxon>
    </lineage>
</organism>
<sequence length="160" mass="16976">MSIIGHCHQFSTDRSPVWGREEPVSSANSSAMVHAAGEQHGPADSTQCGSSLMTQHGCGTALPGASLGHNSLVPSTRLLQLGCRPGTCLLTSPRQHEGYSSSQGTVSGGNEKFTVLLSWPRKKLTRLIHLPLSITIMACCSLGSYKGISWITWESKGGWG</sequence>
<keyword evidence="2" id="KW-1185">Reference proteome</keyword>